<dbReference type="InterPro" id="IPR004607">
    <property type="entry name" value="GART"/>
</dbReference>
<keyword evidence="3 6" id="KW-0658">Purine biosynthesis</keyword>
<gene>
    <name evidence="6" type="primary">purN</name>
    <name evidence="8" type="ORF">K1I41_03060</name>
</gene>
<comment type="catalytic activity">
    <reaction evidence="5 6">
        <text>N(1)-(5-phospho-beta-D-ribosyl)glycinamide + (6R)-10-formyltetrahydrofolate = N(2)-formyl-N(1)-(5-phospho-beta-D-ribosyl)glycinamide + (6S)-5,6,7,8-tetrahydrofolate + H(+)</text>
        <dbReference type="Rhea" id="RHEA:15053"/>
        <dbReference type="ChEBI" id="CHEBI:15378"/>
        <dbReference type="ChEBI" id="CHEBI:57453"/>
        <dbReference type="ChEBI" id="CHEBI:143788"/>
        <dbReference type="ChEBI" id="CHEBI:147286"/>
        <dbReference type="ChEBI" id="CHEBI:195366"/>
        <dbReference type="EC" id="2.1.2.2"/>
    </reaction>
</comment>
<feature type="domain" description="Formyl transferase N-terminal" evidence="7">
    <location>
        <begin position="2"/>
        <end position="181"/>
    </location>
</feature>
<dbReference type="EMBL" id="CP080429">
    <property type="protein sequence ID" value="QYJ68878.1"/>
    <property type="molecule type" value="Genomic_DNA"/>
</dbReference>
<comment type="pathway">
    <text evidence="1 6">Purine metabolism; IMP biosynthesis via de novo pathway; N(2)-formyl-N(1)-(5-phospho-D-ribosyl)glycinamide from N(1)-(5-phospho-D-ribosyl)glycinamide (10-formyl THF route): step 1/1.</text>
</comment>
<comment type="function">
    <text evidence="6">Catalyzes the transfer of a formyl group from 10-formyltetrahydrofolate to 5-phospho-ribosyl-glycinamide (GAR), producing 5-phospho-ribosyl-N-formylglycinamide (FGAR) and tetrahydrofolate.</text>
</comment>
<feature type="binding site" evidence="6">
    <location>
        <position position="101"/>
    </location>
    <ligand>
        <name>(6R)-10-formyltetrahydrofolate</name>
        <dbReference type="ChEBI" id="CHEBI:195366"/>
    </ligand>
</feature>
<feature type="active site" description="Proton donor" evidence="6">
    <location>
        <position position="103"/>
    </location>
</feature>
<dbReference type="InterPro" id="IPR036477">
    <property type="entry name" value="Formyl_transf_N_sf"/>
</dbReference>
<accession>A0ABX8VCH2</accession>
<dbReference type="CDD" id="cd08645">
    <property type="entry name" value="FMT_core_GART"/>
    <property type="match status" value="1"/>
</dbReference>
<sequence>MKKIIVFASGSGSNAAQTMQYAQQSKHYTVAAVFTNNPNAGVLQKAQNYQVPTTVFNREELTNGTVLQALNTIQPNLIVLAGFLLKFPSSIIAAYNQKVINIHPALLPKYGGKGMYGMHVHRAVLENNDTESGITIHYVNENYDEGNIILQATVNVADCTTAEAIAEKVLTLEHEHLPKTITALLSDN</sequence>
<dbReference type="Pfam" id="PF00551">
    <property type="entry name" value="Formyl_trans_N"/>
    <property type="match status" value="1"/>
</dbReference>
<evidence type="ECO:0000256" key="1">
    <source>
        <dbReference type="ARBA" id="ARBA00005054"/>
    </source>
</evidence>
<evidence type="ECO:0000256" key="2">
    <source>
        <dbReference type="ARBA" id="ARBA00022679"/>
    </source>
</evidence>
<proteinExistence type="inferred from homology"/>
<dbReference type="SUPFAM" id="SSF53328">
    <property type="entry name" value="Formyltransferase"/>
    <property type="match status" value="1"/>
</dbReference>
<dbReference type="RefSeq" id="WP_220641216.1">
    <property type="nucleotide sequence ID" value="NZ_CP080429.1"/>
</dbReference>
<name>A0ABX8VCH2_9FLAO</name>
<evidence type="ECO:0000256" key="4">
    <source>
        <dbReference type="ARBA" id="ARBA00038440"/>
    </source>
</evidence>
<evidence type="ECO:0000313" key="8">
    <source>
        <dbReference type="EMBL" id="QYJ68878.1"/>
    </source>
</evidence>
<keyword evidence="9" id="KW-1185">Reference proteome</keyword>
<reference evidence="8 9" key="1">
    <citation type="submission" date="2021-07" db="EMBL/GenBank/DDBJ databases">
        <title>Flavobacterium WSW3-B6 sp.nov, isolated from seaweed.</title>
        <authorList>
            <person name="Muhammad N."/>
            <person name="Ho H."/>
            <person name="Lee Y.-J."/>
            <person name="Nguyen T."/>
            <person name="Ho J."/>
            <person name="Kim S.-G."/>
        </authorList>
    </citation>
    <scope>NUCLEOTIDE SEQUENCE [LARGE SCALE GENOMIC DNA]</scope>
    <source>
        <strain evidence="8 9">WSW3-B6</strain>
    </source>
</reference>
<protein>
    <recommendedName>
        <fullName evidence="6">Phosphoribosylglycinamide formyltransferase</fullName>
        <ecNumber evidence="6">2.1.2.2</ecNumber>
    </recommendedName>
    <alternativeName>
        <fullName evidence="6">5'-phosphoribosylglycinamide transformylase</fullName>
    </alternativeName>
    <alternativeName>
        <fullName evidence="6">GAR transformylase</fullName>
        <shortName evidence="6">GART</shortName>
    </alternativeName>
</protein>
<dbReference type="PANTHER" id="PTHR43369">
    <property type="entry name" value="PHOSPHORIBOSYLGLYCINAMIDE FORMYLTRANSFERASE"/>
    <property type="match status" value="1"/>
</dbReference>
<dbReference type="InterPro" id="IPR001555">
    <property type="entry name" value="GART_AS"/>
</dbReference>
<feature type="binding site" evidence="6">
    <location>
        <begin position="12"/>
        <end position="14"/>
    </location>
    <ligand>
        <name>N(1)-(5-phospho-beta-D-ribosyl)glycinamide</name>
        <dbReference type="ChEBI" id="CHEBI:143788"/>
    </ligand>
</feature>
<dbReference type="Proteomes" id="UP000825381">
    <property type="component" value="Chromosome"/>
</dbReference>
<evidence type="ECO:0000256" key="5">
    <source>
        <dbReference type="ARBA" id="ARBA00047664"/>
    </source>
</evidence>
<dbReference type="InterPro" id="IPR002376">
    <property type="entry name" value="Formyl_transf_N"/>
</dbReference>
<comment type="similarity">
    <text evidence="4 6">Belongs to the GART family.</text>
</comment>
<evidence type="ECO:0000256" key="6">
    <source>
        <dbReference type="HAMAP-Rule" id="MF_01930"/>
    </source>
</evidence>
<organism evidence="8 9">
    <name type="scientific">Flavobacterium litorale</name>
    <dbReference type="NCBI Taxonomy" id="2856519"/>
    <lineage>
        <taxon>Bacteria</taxon>
        <taxon>Pseudomonadati</taxon>
        <taxon>Bacteroidota</taxon>
        <taxon>Flavobacteriia</taxon>
        <taxon>Flavobacteriales</taxon>
        <taxon>Flavobacteriaceae</taxon>
        <taxon>Flavobacterium</taxon>
    </lineage>
</organism>
<evidence type="ECO:0000313" key="9">
    <source>
        <dbReference type="Proteomes" id="UP000825381"/>
    </source>
</evidence>
<dbReference type="EC" id="2.1.2.2" evidence="6"/>
<dbReference type="Gene3D" id="3.40.50.170">
    <property type="entry name" value="Formyl transferase, N-terminal domain"/>
    <property type="match status" value="1"/>
</dbReference>
<comment type="caution">
    <text evidence="6">Lacks conserved residue(s) required for the propagation of feature annotation.</text>
</comment>
<dbReference type="HAMAP" id="MF_01930">
    <property type="entry name" value="PurN"/>
    <property type="match status" value="1"/>
</dbReference>
<dbReference type="PROSITE" id="PS00373">
    <property type="entry name" value="GART"/>
    <property type="match status" value="1"/>
</dbReference>
<keyword evidence="2 6" id="KW-0808">Transferase</keyword>
<dbReference type="PANTHER" id="PTHR43369:SF2">
    <property type="entry name" value="PHOSPHORIBOSYLGLYCINAMIDE FORMYLTRANSFERASE"/>
    <property type="match status" value="1"/>
</dbReference>
<evidence type="ECO:0000256" key="3">
    <source>
        <dbReference type="ARBA" id="ARBA00022755"/>
    </source>
</evidence>
<feature type="site" description="Raises pKa of active site His" evidence="6">
    <location>
        <position position="144"/>
    </location>
</feature>
<evidence type="ECO:0000259" key="7">
    <source>
        <dbReference type="Pfam" id="PF00551"/>
    </source>
</evidence>
<feature type="binding site" evidence="6">
    <location>
        <position position="58"/>
    </location>
    <ligand>
        <name>(6R)-10-formyltetrahydrofolate</name>
        <dbReference type="ChEBI" id="CHEBI:195366"/>
    </ligand>
</feature>